<evidence type="ECO:0000256" key="5">
    <source>
        <dbReference type="ARBA" id="ARBA00023136"/>
    </source>
</evidence>
<feature type="transmembrane region" description="Helical" evidence="7">
    <location>
        <begin position="397"/>
        <end position="419"/>
    </location>
</feature>
<protein>
    <submittedName>
        <fullName evidence="9">Chain length determinant protein EpsF</fullName>
    </submittedName>
</protein>
<sequence>MNVHQFLLILLARKKIILTTLLVTVGLALGFSLIQAKTYKATASVLLNYKGVDPLTGLTMPGQLLPGYMATQIDIISSKNVALRVVDALHLANSPAVVEQFKDATEGKGSVRDWLADLLLKKLEIVPSRESSVVEISFKGADPAFAAAVANAFADEYQKITVQLKTDPAKKTASYFNEQTKQLRDNVEAAQARLSKYQQEKGIVSLDNNRVDVELARLNDLSAQLVAAQTAAMEGNSRQAAAGSALTSPDVANNALIQTMRANVAQARGKFADTSQRYGKNHPQYQAAKAELDKVQGELNAALGTVSRSVGANAQVLRQREAELRQAVAEQKAKVLEMNRARDELGVLLKDLDSAQRAFDSASQRFSQTRIEAQSEQSDISLLNPAVAPTQPSGPRVLLNTLIGFLLGTILGVGLALLLELLNRPVRSASDVKDMLGIPVLGTIEWKSPRGRTGGIRSLMTPRRLLRLN</sequence>
<keyword evidence="10" id="KW-1185">Reference proteome</keyword>
<dbReference type="Proteomes" id="UP000443353">
    <property type="component" value="Unassembled WGS sequence"/>
</dbReference>
<dbReference type="EMBL" id="WSES01000003">
    <property type="protein sequence ID" value="MVW60137.1"/>
    <property type="molecule type" value="Genomic_DNA"/>
</dbReference>
<evidence type="ECO:0000256" key="2">
    <source>
        <dbReference type="ARBA" id="ARBA00022475"/>
    </source>
</evidence>
<organism evidence="9 10">
    <name type="scientific">Massilia cellulosiltytica</name>
    <dbReference type="NCBI Taxonomy" id="2683234"/>
    <lineage>
        <taxon>Bacteria</taxon>
        <taxon>Pseudomonadati</taxon>
        <taxon>Pseudomonadota</taxon>
        <taxon>Betaproteobacteria</taxon>
        <taxon>Burkholderiales</taxon>
        <taxon>Oxalobacteraceae</taxon>
        <taxon>Telluria group</taxon>
        <taxon>Massilia</taxon>
    </lineage>
</organism>
<evidence type="ECO:0000313" key="9">
    <source>
        <dbReference type="EMBL" id="MVW60137.1"/>
    </source>
</evidence>
<evidence type="ECO:0000313" key="10">
    <source>
        <dbReference type="Proteomes" id="UP000443353"/>
    </source>
</evidence>
<dbReference type="GO" id="GO:0005886">
    <property type="term" value="C:plasma membrane"/>
    <property type="evidence" value="ECO:0007669"/>
    <property type="project" value="UniProtKB-SubCell"/>
</dbReference>
<name>A0A7X3K761_9BURK</name>
<dbReference type="NCBIfam" id="TIGR03017">
    <property type="entry name" value="EpsF"/>
    <property type="match status" value="1"/>
</dbReference>
<accession>A0A7X3K761</accession>
<feature type="domain" description="Polysaccharide chain length determinant N-terminal" evidence="8">
    <location>
        <begin position="5"/>
        <end position="88"/>
    </location>
</feature>
<evidence type="ECO:0000256" key="3">
    <source>
        <dbReference type="ARBA" id="ARBA00022692"/>
    </source>
</evidence>
<evidence type="ECO:0000256" key="7">
    <source>
        <dbReference type="SAM" id="Phobius"/>
    </source>
</evidence>
<dbReference type="RefSeq" id="WP_056127045.1">
    <property type="nucleotide sequence ID" value="NZ_WSES01000003.1"/>
</dbReference>
<dbReference type="Pfam" id="PF02706">
    <property type="entry name" value="Wzz"/>
    <property type="match status" value="1"/>
</dbReference>
<dbReference type="PANTHER" id="PTHR32309:SF13">
    <property type="entry name" value="FERRIC ENTEROBACTIN TRANSPORT PROTEIN FEPE"/>
    <property type="match status" value="1"/>
</dbReference>
<keyword evidence="6" id="KW-0175">Coiled coil</keyword>
<comment type="caution">
    <text evidence="9">The sequence shown here is derived from an EMBL/GenBank/DDBJ whole genome shotgun (WGS) entry which is preliminary data.</text>
</comment>
<dbReference type="InterPro" id="IPR050445">
    <property type="entry name" value="Bact_polysacc_biosynth/exp"/>
</dbReference>
<reference evidence="9 10" key="1">
    <citation type="submission" date="2019-12" db="EMBL/GenBank/DDBJ databases">
        <authorList>
            <person name="Li C."/>
            <person name="Zhao J."/>
        </authorList>
    </citation>
    <scope>NUCLEOTIDE SEQUENCE [LARGE SCALE GENOMIC DNA]</scope>
    <source>
        <strain evidence="9 10">NEAU-DD11</strain>
    </source>
</reference>
<gene>
    <name evidence="9" type="primary">epsF</name>
    <name evidence="9" type="ORF">GPY61_09345</name>
</gene>
<evidence type="ECO:0000256" key="1">
    <source>
        <dbReference type="ARBA" id="ARBA00004651"/>
    </source>
</evidence>
<dbReference type="AlphaFoldDB" id="A0A7X3K761"/>
<proteinExistence type="predicted"/>
<keyword evidence="2" id="KW-1003">Cell membrane</keyword>
<dbReference type="PANTHER" id="PTHR32309">
    <property type="entry name" value="TYROSINE-PROTEIN KINASE"/>
    <property type="match status" value="1"/>
</dbReference>
<evidence type="ECO:0000259" key="8">
    <source>
        <dbReference type="Pfam" id="PF02706"/>
    </source>
</evidence>
<feature type="coiled-coil region" evidence="6">
    <location>
        <begin position="285"/>
        <end position="358"/>
    </location>
</feature>
<keyword evidence="3 7" id="KW-0812">Transmembrane</keyword>
<dbReference type="GO" id="GO:0004713">
    <property type="term" value="F:protein tyrosine kinase activity"/>
    <property type="evidence" value="ECO:0007669"/>
    <property type="project" value="TreeGrafter"/>
</dbReference>
<keyword evidence="4 7" id="KW-1133">Transmembrane helix</keyword>
<keyword evidence="5 7" id="KW-0472">Membrane</keyword>
<comment type="subcellular location">
    <subcellularLocation>
        <location evidence="1">Cell membrane</location>
        <topology evidence="1">Multi-pass membrane protein</topology>
    </subcellularLocation>
</comment>
<dbReference type="InterPro" id="IPR017468">
    <property type="entry name" value="Chain_len_reg_EpsF"/>
</dbReference>
<evidence type="ECO:0000256" key="6">
    <source>
        <dbReference type="SAM" id="Coils"/>
    </source>
</evidence>
<evidence type="ECO:0000256" key="4">
    <source>
        <dbReference type="ARBA" id="ARBA00022989"/>
    </source>
</evidence>
<dbReference type="InterPro" id="IPR003856">
    <property type="entry name" value="LPS_length_determ_N"/>
</dbReference>